<feature type="region of interest" description="Disordered" evidence="1">
    <location>
        <begin position="1"/>
        <end position="44"/>
    </location>
</feature>
<dbReference type="EMBL" id="UYRT01078878">
    <property type="protein sequence ID" value="VDN19452.1"/>
    <property type="molecule type" value="Genomic_DNA"/>
</dbReference>
<reference evidence="4" key="1">
    <citation type="submission" date="2016-06" db="UniProtKB">
        <authorList>
            <consortium name="WormBaseParasite"/>
        </authorList>
    </citation>
    <scope>IDENTIFICATION</scope>
</reference>
<evidence type="ECO:0000313" key="2">
    <source>
        <dbReference type="EMBL" id="VDN19452.1"/>
    </source>
</evidence>
<sequence>MRKAHNNGIPTVQPLVLSRGNVQQPQKVQERRSSSSSEKSPTKKSNNFLDFWSCKLCLFNTLQGNEVDALKRHLVAVSDAIPAAIENNACKIFGCATINLNSALNRGNLDALDRLWQLTLNQIIPNMESMLFSLKQSNVNFNVRCQILSSFRDRVLNRLLASFDSDAERIQPMVTYILLVTADQSSDYQKFCEIANSILECDAAAELLQHNSRVPFLFTTFYNLDNPGKTNTVKYSSWCS</sequence>
<gene>
    <name evidence="2" type="ORF">GPUH_LOCUS11892</name>
</gene>
<dbReference type="WBParaSite" id="GPUH_0001190601-mRNA-1">
    <property type="protein sequence ID" value="GPUH_0001190601-mRNA-1"/>
    <property type="gene ID" value="GPUH_0001190601"/>
</dbReference>
<dbReference type="Proteomes" id="UP000271098">
    <property type="component" value="Unassembled WGS sequence"/>
</dbReference>
<keyword evidence="3" id="KW-1185">Reference proteome</keyword>
<evidence type="ECO:0000313" key="4">
    <source>
        <dbReference type="WBParaSite" id="GPUH_0001190601-mRNA-1"/>
    </source>
</evidence>
<proteinExistence type="predicted"/>
<feature type="compositionally biased region" description="Low complexity" evidence="1">
    <location>
        <begin position="34"/>
        <end position="44"/>
    </location>
</feature>
<organism evidence="4">
    <name type="scientific">Gongylonema pulchrum</name>
    <dbReference type="NCBI Taxonomy" id="637853"/>
    <lineage>
        <taxon>Eukaryota</taxon>
        <taxon>Metazoa</taxon>
        <taxon>Ecdysozoa</taxon>
        <taxon>Nematoda</taxon>
        <taxon>Chromadorea</taxon>
        <taxon>Rhabditida</taxon>
        <taxon>Spirurina</taxon>
        <taxon>Spiruromorpha</taxon>
        <taxon>Spiruroidea</taxon>
        <taxon>Gongylonematidae</taxon>
        <taxon>Gongylonema</taxon>
    </lineage>
</organism>
<name>A0A183DT51_9BILA</name>
<dbReference type="OrthoDB" id="2290221at2759"/>
<protein>
    <submittedName>
        <fullName evidence="2 4">Uncharacterized protein</fullName>
    </submittedName>
</protein>
<accession>A0A183DT51</accession>
<reference evidence="2 3" key="2">
    <citation type="submission" date="2018-11" db="EMBL/GenBank/DDBJ databases">
        <authorList>
            <consortium name="Pathogen Informatics"/>
        </authorList>
    </citation>
    <scope>NUCLEOTIDE SEQUENCE [LARGE SCALE GENOMIC DNA]</scope>
</reference>
<evidence type="ECO:0000256" key="1">
    <source>
        <dbReference type="SAM" id="MobiDB-lite"/>
    </source>
</evidence>
<dbReference type="AlphaFoldDB" id="A0A183DT51"/>
<evidence type="ECO:0000313" key="3">
    <source>
        <dbReference type="Proteomes" id="UP000271098"/>
    </source>
</evidence>